<evidence type="ECO:0000256" key="4">
    <source>
        <dbReference type="ARBA" id="ARBA00023136"/>
    </source>
</evidence>
<keyword evidence="4" id="KW-0472">Membrane</keyword>
<comment type="subcellular location">
    <subcellularLocation>
        <location evidence="1">Membrane</location>
        <topology evidence="1">Single-pass membrane protein</topology>
    </subcellularLocation>
</comment>
<evidence type="ECO:0000313" key="6">
    <source>
        <dbReference type="EMBL" id="MFC3670625.1"/>
    </source>
</evidence>
<evidence type="ECO:0000259" key="5">
    <source>
        <dbReference type="Pfam" id="PF03544"/>
    </source>
</evidence>
<keyword evidence="3" id="KW-1133">Transmembrane helix</keyword>
<evidence type="ECO:0000313" key="7">
    <source>
        <dbReference type="Proteomes" id="UP001595683"/>
    </source>
</evidence>
<gene>
    <name evidence="6" type="ORF">ACFOOT_04225</name>
</gene>
<sequence>MVEHVIDRARNSLHHRGQHQGNQAMYRAMRRTAGLTTLAGCALAGTAMARPPVVVPPHPLGNPGEWVTPDDYPPRALRNNEAGNVGFVLSYDVQGKVTGCEITASSGSADLDEATCTSLMARAGFKPGTKGGKPEAGVYRSSVRWQIPQNVDDVPEPQTVSIAYTINADGHVSDCVGTDEKGVQHPIPAGNGPPACANAAVLKPAKDAAGKPVSKRVTMIFTTKVEDVP</sequence>
<keyword evidence="7" id="KW-1185">Reference proteome</keyword>
<dbReference type="RefSeq" id="WP_191323076.1">
    <property type="nucleotide sequence ID" value="NZ_BMZP01000003.1"/>
</dbReference>
<dbReference type="InterPro" id="IPR037682">
    <property type="entry name" value="TonB_C"/>
</dbReference>
<accession>A0ABV7UZS5</accession>
<dbReference type="Pfam" id="PF03544">
    <property type="entry name" value="TonB_C"/>
    <property type="match status" value="1"/>
</dbReference>
<dbReference type="Proteomes" id="UP001595683">
    <property type="component" value="Unassembled WGS sequence"/>
</dbReference>
<evidence type="ECO:0000256" key="2">
    <source>
        <dbReference type="ARBA" id="ARBA00022692"/>
    </source>
</evidence>
<name>A0ABV7UZS5_9SPHN</name>
<dbReference type="SUPFAM" id="SSF74653">
    <property type="entry name" value="TolA/TonB C-terminal domain"/>
    <property type="match status" value="1"/>
</dbReference>
<protein>
    <submittedName>
        <fullName evidence="6">Energy transducer TonB</fullName>
    </submittedName>
</protein>
<evidence type="ECO:0000256" key="1">
    <source>
        <dbReference type="ARBA" id="ARBA00004167"/>
    </source>
</evidence>
<comment type="caution">
    <text evidence="6">The sequence shown here is derived from an EMBL/GenBank/DDBJ whole genome shotgun (WGS) entry which is preliminary data.</text>
</comment>
<feature type="domain" description="TonB C-terminal" evidence="5">
    <location>
        <begin position="71"/>
        <end position="146"/>
    </location>
</feature>
<reference evidence="7" key="1">
    <citation type="journal article" date="2019" name="Int. J. Syst. Evol. Microbiol.">
        <title>The Global Catalogue of Microorganisms (GCM) 10K type strain sequencing project: providing services to taxonomists for standard genome sequencing and annotation.</title>
        <authorList>
            <consortium name="The Broad Institute Genomics Platform"/>
            <consortium name="The Broad Institute Genome Sequencing Center for Infectious Disease"/>
            <person name="Wu L."/>
            <person name="Ma J."/>
        </authorList>
    </citation>
    <scope>NUCLEOTIDE SEQUENCE [LARGE SCALE GENOMIC DNA]</scope>
    <source>
        <strain evidence="7">KCTC 42224</strain>
    </source>
</reference>
<dbReference type="NCBIfam" id="TIGR01352">
    <property type="entry name" value="tonB_Cterm"/>
    <property type="match status" value="1"/>
</dbReference>
<dbReference type="Gene3D" id="3.30.1150.10">
    <property type="match status" value="1"/>
</dbReference>
<proteinExistence type="predicted"/>
<keyword evidence="2" id="KW-0812">Transmembrane</keyword>
<evidence type="ECO:0000256" key="3">
    <source>
        <dbReference type="ARBA" id="ARBA00022989"/>
    </source>
</evidence>
<dbReference type="InterPro" id="IPR006260">
    <property type="entry name" value="TonB/TolA_C"/>
</dbReference>
<organism evidence="6 7">
    <name type="scientific">Novosphingobium pokkalii</name>
    <dbReference type="NCBI Taxonomy" id="1770194"/>
    <lineage>
        <taxon>Bacteria</taxon>
        <taxon>Pseudomonadati</taxon>
        <taxon>Pseudomonadota</taxon>
        <taxon>Alphaproteobacteria</taxon>
        <taxon>Sphingomonadales</taxon>
        <taxon>Sphingomonadaceae</taxon>
        <taxon>Novosphingobium</taxon>
    </lineage>
</organism>
<dbReference type="EMBL" id="JBHRYE010000007">
    <property type="protein sequence ID" value="MFC3670625.1"/>
    <property type="molecule type" value="Genomic_DNA"/>
</dbReference>